<dbReference type="Proteomes" id="UP000184233">
    <property type="component" value="Unassembled WGS sequence"/>
</dbReference>
<proteinExistence type="predicted"/>
<evidence type="ECO:0000313" key="2">
    <source>
        <dbReference type="Proteomes" id="UP000184233"/>
    </source>
</evidence>
<dbReference type="AlphaFoldDB" id="A0A1M3L3V7"/>
<protein>
    <submittedName>
        <fullName evidence="1">Uncharacterized protein</fullName>
    </submittedName>
</protein>
<accession>A0A1M3L3V7</accession>
<sequence>MEYSLVSALKKISIDWYGSDHIYEHPIQNRDQYIYFKETNTIQEYAHEFIANCAEHTNAAPVHDLKTKEKTHTISPEEAAFPHSYFQVRHKQNSTKALLCALKIGRVSHREVFWKCLSETFKHLYPGYVLSYAAVLNADVAKQYVENGALNEIEIIGHHLPASVEKVMQPYLQGVSKDYSYKLKVIPHSVEKRFKNAANQRVSKFFDGGMSPSEIFSFTDPYHDVSVEVVIGGRKKRIVVSKAGFKGIDMLIETTDYDHETGLPAISELRNACNDIADEYFR</sequence>
<dbReference type="EMBL" id="MKVH01000008">
    <property type="protein sequence ID" value="OJX60005.1"/>
    <property type="molecule type" value="Genomic_DNA"/>
</dbReference>
<evidence type="ECO:0000313" key="1">
    <source>
        <dbReference type="EMBL" id="OJX60005.1"/>
    </source>
</evidence>
<comment type="caution">
    <text evidence="1">The sequence shown here is derived from an EMBL/GenBank/DDBJ whole genome shotgun (WGS) entry which is preliminary data.</text>
</comment>
<gene>
    <name evidence="1" type="ORF">BGO89_08425</name>
</gene>
<name>A0A1M3L3V7_9BACT</name>
<reference evidence="1 2" key="1">
    <citation type="submission" date="2016-09" db="EMBL/GenBank/DDBJ databases">
        <title>Genome-resolved meta-omics ties microbial dynamics to process performance in biotechnology for thiocyanate degradation.</title>
        <authorList>
            <person name="Kantor R.S."/>
            <person name="Huddy R.J."/>
            <person name="Iyer R."/>
            <person name="Thomas B.C."/>
            <person name="Brown C.T."/>
            <person name="Anantharaman K."/>
            <person name="Tringe S."/>
            <person name="Hettich R.L."/>
            <person name="Harrison S.T."/>
            <person name="Banfield J.F."/>
        </authorList>
    </citation>
    <scope>NUCLEOTIDE SEQUENCE [LARGE SCALE GENOMIC DNA]</scope>
    <source>
        <strain evidence="1">59-99</strain>
    </source>
</reference>
<dbReference type="STRING" id="1895771.BGO89_08425"/>
<organism evidence="1 2">
    <name type="scientific">Candidatus Kapaibacterium thiocyanatum</name>
    <dbReference type="NCBI Taxonomy" id="1895771"/>
    <lineage>
        <taxon>Bacteria</taxon>
        <taxon>Pseudomonadati</taxon>
        <taxon>Candidatus Kapaibacteriota</taxon>
        <taxon>Candidatus Kapaibacteriia</taxon>
        <taxon>Candidatus Kapaibacteriales</taxon>
        <taxon>Candidatus Kapaibacteriaceae</taxon>
        <taxon>Candidatus Kapaibacterium</taxon>
    </lineage>
</organism>